<dbReference type="InterPro" id="IPR011539">
    <property type="entry name" value="RHD_DNA_bind_dom"/>
</dbReference>
<evidence type="ECO:0000313" key="3">
    <source>
        <dbReference type="Proteomes" id="UP001566132"/>
    </source>
</evidence>
<dbReference type="GO" id="GO:0048731">
    <property type="term" value="P:system development"/>
    <property type="evidence" value="ECO:0007669"/>
    <property type="project" value="UniProtKB-ARBA"/>
</dbReference>
<keyword evidence="3" id="KW-1185">Reference proteome</keyword>
<dbReference type="PRINTS" id="PR00057">
    <property type="entry name" value="NFKBTNSCPFCT"/>
</dbReference>
<dbReference type="Gene3D" id="2.60.40.10">
    <property type="entry name" value="Immunoglobulins"/>
    <property type="match status" value="1"/>
</dbReference>
<dbReference type="InterPro" id="IPR000451">
    <property type="entry name" value="NFkB/Dor"/>
</dbReference>
<dbReference type="InterPro" id="IPR032397">
    <property type="entry name" value="RHD_dimer"/>
</dbReference>
<dbReference type="InterPro" id="IPR002909">
    <property type="entry name" value="IPT_dom"/>
</dbReference>
<reference evidence="2 3" key="1">
    <citation type="submission" date="2024-05" db="EMBL/GenBank/DDBJ databases">
        <title>Genetic variation in Jamaican populations of the coffee berry borer (Hypothenemus hampei).</title>
        <authorList>
            <person name="Errbii M."/>
            <person name="Myrie A."/>
        </authorList>
    </citation>
    <scope>NUCLEOTIDE SEQUENCE [LARGE SCALE GENOMIC DNA]</scope>
    <source>
        <strain evidence="2">JA-Hopewell-2020-01-JO</strain>
        <tissue evidence="2">Whole body</tissue>
    </source>
</reference>
<dbReference type="Gene3D" id="2.60.40.340">
    <property type="entry name" value="Rel homology domain (RHD), DNA-binding domain"/>
    <property type="match status" value="1"/>
</dbReference>
<dbReference type="InterPro" id="IPR014756">
    <property type="entry name" value="Ig_E-set"/>
</dbReference>
<dbReference type="SUPFAM" id="SSF81296">
    <property type="entry name" value="E set domains"/>
    <property type="match status" value="1"/>
</dbReference>
<dbReference type="InterPro" id="IPR013783">
    <property type="entry name" value="Ig-like_fold"/>
</dbReference>
<feature type="domain" description="RHD" evidence="1">
    <location>
        <begin position="54"/>
        <end position="232"/>
    </location>
</feature>
<accession>A0ABD1EW90</accession>
<evidence type="ECO:0000259" key="1">
    <source>
        <dbReference type="PROSITE" id="PS50254"/>
    </source>
</evidence>
<gene>
    <name evidence="2" type="ORF">ABEB36_004904</name>
</gene>
<dbReference type="PANTHER" id="PTHR24169">
    <property type="entry name" value="NUCLEAR FACTOR NF-KAPPA-B PROTEIN"/>
    <property type="match status" value="1"/>
</dbReference>
<dbReference type="PROSITE" id="PS50254">
    <property type="entry name" value="REL_2"/>
    <property type="match status" value="1"/>
</dbReference>
<dbReference type="SMART" id="SM00429">
    <property type="entry name" value="IPT"/>
    <property type="match status" value="1"/>
</dbReference>
<dbReference type="Proteomes" id="UP001566132">
    <property type="component" value="Unassembled WGS sequence"/>
</dbReference>
<dbReference type="GO" id="GO:0000977">
    <property type="term" value="F:RNA polymerase II transcription regulatory region sequence-specific DNA binding"/>
    <property type="evidence" value="ECO:0007669"/>
    <property type="project" value="UniProtKB-ARBA"/>
</dbReference>
<dbReference type="InterPro" id="IPR037059">
    <property type="entry name" value="RHD_DNA_bind_dom_sf"/>
</dbReference>
<dbReference type="InterPro" id="IPR008967">
    <property type="entry name" value="p53-like_TF_DNA-bd_sf"/>
</dbReference>
<evidence type="ECO:0000313" key="2">
    <source>
        <dbReference type="EMBL" id="KAL1505311.1"/>
    </source>
</evidence>
<proteinExistence type="predicted"/>
<dbReference type="GO" id="GO:0048468">
    <property type="term" value="P:cell development"/>
    <property type="evidence" value="ECO:0007669"/>
    <property type="project" value="UniProtKB-ARBA"/>
</dbReference>
<dbReference type="GO" id="GO:0006357">
    <property type="term" value="P:regulation of transcription by RNA polymerase II"/>
    <property type="evidence" value="ECO:0007669"/>
    <property type="project" value="UniProtKB-ARBA"/>
</dbReference>
<dbReference type="EMBL" id="JBDJPC010000004">
    <property type="protein sequence ID" value="KAL1505311.1"/>
    <property type="molecule type" value="Genomic_DNA"/>
</dbReference>
<dbReference type="Pfam" id="PF00554">
    <property type="entry name" value="RHD_DNA_bind"/>
    <property type="match status" value="1"/>
</dbReference>
<name>A0ABD1EW90_HYPHA</name>
<dbReference type="PROSITE" id="PS01204">
    <property type="entry name" value="REL_1"/>
    <property type="match status" value="1"/>
</dbReference>
<protein>
    <recommendedName>
        <fullName evidence="1">RHD domain-containing protein</fullName>
    </recommendedName>
</protein>
<comment type="caution">
    <text evidence="2">The sequence shown here is derived from an EMBL/GenBank/DDBJ whole genome shotgun (WGS) entry which is preliminary data.</text>
</comment>
<organism evidence="2 3">
    <name type="scientific">Hypothenemus hampei</name>
    <name type="common">Coffee berry borer</name>
    <dbReference type="NCBI Taxonomy" id="57062"/>
    <lineage>
        <taxon>Eukaryota</taxon>
        <taxon>Metazoa</taxon>
        <taxon>Ecdysozoa</taxon>
        <taxon>Arthropoda</taxon>
        <taxon>Hexapoda</taxon>
        <taxon>Insecta</taxon>
        <taxon>Pterygota</taxon>
        <taxon>Neoptera</taxon>
        <taxon>Endopterygota</taxon>
        <taxon>Coleoptera</taxon>
        <taxon>Polyphaga</taxon>
        <taxon>Cucujiformia</taxon>
        <taxon>Curculionidae</taxon>
        <taxon>Scolytinae</taxon>
        <taxon>Hypothenemus</taxon>
    </lineage>
</organism>
<dbReference type="PANTHER" id="PTHR24169:SF25">
    <property type="entry name" value="DORSAL-RELATED IMMUNITY FACTOR DIF-RELATED"/>
    <property type="match status" value="1"/>
</dbReference>
<dbReference type="SUPFAM" id="SSF49417">
    <property type="entry name" value="p53-like transcription factors"/>
    <property type="match status" value="1"/>
</dbReference>
<dbReference type="Pfam" id="PF16179">
    <property type="entry name" value="RHD_dimer"/>
    <property type="match status" value="1"/>
</dbReference>
<dbReference type="InterPro" id="IPR030492">
    <property type="entry name" value="RHD_CS"/>
</dbReference>
<dbReference type="AlphaFoldDB" id="A0ABD1EW90"/>
<sequence>MDEAQRLTLYSENAYRIDSDLNQLENEVLSSVWNDNDQQHIKQSHQTQNLTRTRHRAELKIIEQPASKALRFRYECEGRSAGSLPGANSTLEKKTYPEITIKGYHGNAIVLVSCVTQCSPYLAHPHNLVGKDCTKGVCVMHILPEKMMRVQFQNLGIQCVKKKEIELSLAKRQEIRVDPFKNGFQHKNRPTSIDLNAIRLCFQAYLPDQNGKMTIPLKPIVSDVIYDKKAIPDLTIVELCSCVSYVNGGSSLILLCEKIAKGDVEIHFFEEDAHGNRVWQRKADFRPSDVHKQAAIKFKTPSYHNLDISEPVRVYIQLYRPSDHMTSEALPFEYLPLDSGYLSQIENKKRKRTTEMSYRRIFEELSLNQTVDVNQMLTLDPFEMQPSDYAMANQSFIHENLTPIASISPQCIIPECNASLNDGATSTSPSNNIHSQNKHQSVRLNNFNGTKVNVMSTLDRVNIEPNEEMFPFKNEMNENSEPTIDFPSVNSIDLQKQLKEIPNSEPLKEIGNLSLTDL</sequence>